<dbReference type="Pfam" id="PF08448">
    <property type="entry name" value="PAS_4"/>
    <property type="match status" value="1"/>
</dbReference>
<dbReference type="Gene3D" id="3.30.70.270">
    <property type="match status" value="1"/>
</dbReference>
<feature type="domain" description="PAC" evidence="2">
    <location>
        <begin position="210"/>
        <end position="261"/>
    </location>
</feature>
<feature type="domain" description="GGDEF" evidence="4">
    <location>
        <begin position="415"/>
        <end position="547"/>
    </location>
</feature>
<dbReference type="InterPro" id="IPR001633">
    <property type="entry name" value="EAL_dom"/>
</dbReference>
<dbReference type="SMART" id="SM00086">
    <property type="entry name" value="PAC"/>
    <property type="match status" value="2"/>
</dbReference>
<accession>A0ABW5ZKI0</accession>
<evidence type="ECO:0000259" key="1">
    <source>
        <dbReference type="PROSITE" id="PS50112"/>
    </source>
</evidence>
<dbReference type="Gene3D" id="3.20.20.450">
    <property type="entry name" value="EAL domain"/>
    <property type="match status" value="1"/>
</dbReference>
<dbReference type="InterPro" id="IPR001610">
    <property type="entry name" value="PAC"/>
</dbReference>
<keyword evidence="6" id="KW-1185">Reference proteome</keyword>
<dbReference type="InterPro" id="IPR035919">
    <property type="entry name" value="EAL_sf"/>
</dbReference>
<dbReference type="SMART" id="SM00267">
    <property type="entry name" value="GGDEF"/>
    <property type="match status" value="1"/>
</dbReference>
<dbReference type="Pfam" id="PF00563">
    <property type="entry name" value="EAL"/>
    <property type="match status" value="1"/>
</dbReference>
<evidence type="ECO:0000313" key="6">
    <source>
        <dbReference type="Proteomes" id="UP001597561"/>
    </source>
</evidence>
<gene>
    <name evidence="5" type="ORF">ACFS5P_13540</name>
</gene>
<dbReference type="Proteomes" id="UP001597561">
    <property type="component" value="Unassembled WGS sequence"/>
</dbReference>
<dbReference type="SUPFAM" id="SSF141868">
    <property type="entry name" value="EAL domain-like"/>
    <property type="match status" value="1"/>
</dbReference>
<dbReference type="InterPro" id="IPR000700">
    <property type="entry name" value="PAS-assoc_C"/>
</dbReference>
<dbReference type="PANTHER" id="PTHR44757">
    <property type="entry name" value="DIGUANYLATE CYCLASE DGCP"/>
    <property type="match status" value="1"/>
</dbReference>
<dbReference type="Pfam" id="PF00990">
    <property type="entry name" value="GGDEF"/>
    <property type="match status" value="1"/>
</dbReference>
<dbReference type="InterPro" id="IPR000014">
    <property type="entry name" value="PAS"/>
</dbReference>
<dbReference type="PROSITE" id="PS50887">
    <property type="entry name" value="GGDEF"/>
    <property type="match status" value="1"/>
</dbReference>
<evidence type="ECO:0000313" key="5">
    <source>
        <dbReference type="EMBL" id="MFD2912905.1"/>
    </source>
</evidence>
<dbReference type="EMBL" id="JBHUPG010000025">
    <property type="protein sequence ID" value="MFD2912905.1"/>
    <property type="molecule type" value="Genomic_DNA"/>
</dbReference>
<evidence type="ECO:0000259" key="3">
    <source>
        <dbReference type="PROSITE" id="PS50883"/>
    </source>
</evidence>
<dbReference type="CDD" id="cd01948">
    <property type="entry name" value="EAL"/>
    <property type="match status" value="1"/>
</dbReference>
<dbReference type="PROSITE" id="PS50112">
    <property type="entry name" value="PAS"/>
    <property type="match status" value="1"/>
</dbReference>
<dbReference type="InterPro" id="IPR029787">
    <property type="entry name" value="Nucleotide_cyclase"/>
</dbReference>
<dbReference type="SMART" id="SM00091">
    <property type="entry name" value="PAS"/>
    <property type="match status" value="3"/>
</dbReference>
<dbReference type="PROSITE" id="PS50113">
    <property type="entry name" value="PAC"/>
    <property type="match status" value="1"/>
</dbReference>
<name>A0ABW5ZKI0_9BACL</name>
<dbReference type="InterPro" id="IPR035965">
    <property type="entry name" value="PAS-like_dom_sf"/>
</dbReference>
<comment type="caution">
    <text evidence="5">The sequence shown here is derived from an EMBL/GenBank/DDBJ whole genome shotgun (WGS) entry which is preliminary data.</text>
</comment>
<dbReference type="InterPro" id="IPR043128">
    <property type="entry name" value="Rev_trsase/Diguanyl_cyclase"/>
</dbReference>
<feature type="domain" description="PAS" evidence="1">
    <location>
        <begin position="262"/>
        <end position="332"/>
    </location>
</feature>
<organism evidence="5 6">
    <name type="scientific">Jeotgalibacillus terrae</name>
    <dbReference type="NCBI Taxonomy" id="587735"/>
    <lineage>
        <taxon>Bacteria</taxon>
        <taxon>Bacillati</taxon>
        <taxon>Bacillota</taxon>
        <taxon>Bacilli</taxon>
        <taxon>Bacillales</taxon>
        <taxon>Caryophanaceae</taxon>
        <taxon>Jeotgalibacillus</taxon>
    </lineage>
</organism>
<protein>
    <submittedName>
        <fullName evidence="5">EAL domain-containing protein</fullName>
    </submittedName>
</protein>
<dbReference type="SUPFAM" id="SSF55073">
    <property type="entry name" value="Nucleotide cyclase"/>
    <property type="match status" value="1"/>
</dbReference>
<evidence type="ECO:0000259" key="4">
    <source>
        <dbReference type="PROSITE" id="PS50887"/>
    </source>
</evidence>
<dbReference type="CDD" id="cd00130">
    <property type="entry name" value="PAS"/>
    <property type="match status" value="2"/>
</dbReference>
<dbReference type="PANTHER" id="PTHR44757:SF2">
    <property type="entry name" value="BIOFILM ARCHITECTURE MAINTENANCE PROTEIN MBAA"/>
    <property type="match status" value="1"/>
</dbReference>
<dbReference type="Gene3D" id="3.30.450.20">
    <property type="entry name" value="PAS domain"/>
    <property type="match status" value="2"/>
</dbReference>
<dbReference type="CDD" id="cd01949">
    <property type="entry name" value="GGDEF"/>
    <property type="match status" value="1"/>
</dbReference>
<dbReference type="InterPro" id="IPR052155">
    <property type="entry name" value="Biofilm_reg_signaling"/>
</dbReference>
<proteinExistence type="predicted"/>
<evidence type="ECO:0000259" key="2">
    <source>
        <dbReference type="PROSITE" id="PS50113"/>
    </source>
</evidence>
<dbReference type="SUPFAM" id="SSF55785">
    <property type="entry name" value="PYP-like sensor domain (PAS domain)"/>
    <property type="match status" value="2"/>
</dbReference>
<dbReference type="InterPro" id="IPR000160">
    <property type="entry name" value="GGDEF_dom"/>
</dbReference>
<dbReference type="InterPro" id="IPR013656">
    <property type="entry name" value="PAS_4"/>
</dbReference>
<dbReference type="SMART" id="SM00052">
    <property type="entry name" value="EAL"/>
    <property type="match status" value="1"/>
</dbReference>
<dbReference type="PROSITE" id="PS50883">
    <property type="entry name" value="EAL"/>
    <property type="match status" value="1"/>
</dbReference>
<feature type="domain" description="EAL" evidence="3">
    <location>
        <begin position="556"/>
        <end position="808"/>
    </location>
</feature>
<reference evidence="6" key="1">
    <citation type="journal article" date="2019" name="Int. J. Syst. Evol. Microbiol.">
        <title>The Global Catalogue of Microorganisms (GCM) 10K type strain sequencing project: providing services to taxonomists for standard genome sequencing and annotation.</title>
        <authorList>
            <consortium name="The Broad Institute Genomics Platform"/>
            <consortium name="The Broad Institute Genome Sequencing Center for Infectious Disease"/>
            <person name="Wu L."/>
            <person name="Ma J."/>
        </authorList>
    </citation>
    <scope>NUCLEOTIDE SEQUENCE [LARGE SCALE GENOMIC DNA]</scope>
    <source>
        <strain evidence="6">KCTC 13528</strain>
    </source>
</reference>
<dbReference type="RefSeq" id="WP_204730021.1">
    <property type="nucleotide sequence ID" value="NZ_JAFBDK010000013.1"/>
</dbReference>
<sequence length="810" mass="92656">MNHKHAFSDFGLNDFKLLLSQIPEPLCIISGDHQMQPDEVICINNQFEALFSVSSEDVSGTKWRTLFEDSLHLPVNEELFTDEYSSNQRNTNVTGETSGQTYQIKVNRFHSGAGKLYFLLMISDETEHLYIKKNLRETSSEFESLFKYNPHIVYTIDEQGLFKNFNSAGLEKLRYSLSEITGLNFLRIVAEGDRERTKGHFLKVLHGEVQHFQIQINDKFGQPLTVEVTAVPIIVDGQVKGVTGTAQDISERLEMESALKRSEESHRAFFDHNIDPVITFDLEGNFLTFNQATSTILNVTQDEIAGESFLPFIEEDLREKTWENFQQVLNGEPYQYETATRNEEGEIIWLHITLIPAFVDHEVHHIHCIGKDITLEKNHHELMHQMAYHDNLTGLGNQQLFNKDIQEKINHRSGESFSLCIIGLDRFKFVNDHFGHEAGDHILSIVSRRIKEAVGDQGKLYRYGGDEFAIISPFCTEFEVNHFINHILLQLGKPFDGEGYDTVVTASAGISFYPLHGSNKQEIVRAADRAMYYAKKQGRNTIRLYSSTIEALTQNHLKMEVLMRKALHENEFTLHYQPQFRADTEEVCGIEALIRWNSKELGMIAPDRLIPIAEETGLIVPIGRWVLEEACKQLKVWERNGFPVVPISVNLSLRQFFQSDLCEMIEKVIEDTGIQPKYLTLEITETIAMQEEMAIGVLDRLKRLGIKIAMDDFGTGYSSLKYLQSFSIDHVKIDKAFTNRLNSKEGRAIISTIIALGHNLDMKVVAEGVETPDQVSALRELGCDIFQGYYFSRPVPAKELESKVFYQYRQ</sequence>
<dbReference type="Pfam" id="PF13426">
    <property type="entry name" value="PAS_9"/>
    <property type="match status" value="2"/>
</dbReference>
<dbReference type="NCBIfam" id="TIGR00254">
    <property type="entry name" value="GGDEF"/>
    <property type="match status" value="1"/>
</dbReference>
<dbReference type="NCBIfam" id="TIGR00229">
    <property type="entry name" value="sensory_box"/>
    <property type="match status" value="2"/>
</dbReference>